<dbReference type="Proteomes" id="UP000444316">
    <property type="component" value="Unassembled WGS sequence"/>
</dbReference>
<dbReference type="EMBL" id="WWCL01000002">
    <property type="protein sequence ID" value="MYN45797.1"/>
    <property type="molecule type" value="Genomic_DNA"/>
</dbReference>
<sequence length="129" mass="13629">MGGILSLIFPALVPAVTDGARALVAKVTGGTGAQPQNVAEQIQLMQAQTDRVKALSELDKLPDGADKWVVNLRGAFRYVATGGIVASAIVGTFYRLDPVFLALLYDMAGASMSFIIGERMYLNLRGGAK</sequence>
<accession>A0A845I142</accession>
<evidence type="ECO:0000313" key="2">
    <source>
        <dbReference type="Proteomes" id="UP000444316"/>
    </source>
</evidence>
<organism evidence="1 2">
    <name type="scientific">Duganella fentianensis</name>
    <dbReference type="NCBI Taxonomy" id="2692177"/>
    <lineage>
        <taxon>Bacteria</taxon>
        <taxon>Pseudomonadati</taxon>
        <taxon>Pseudomonadota</taxon>
        <taxon>Betaproteobacteria</taxon>
        <taxon>Burkholderiales</taxon>
        <taxon>Oxalobacteraceae</taxon>
        <taxon>Telluria group</taxon>
        <taxon>Duganella</taxon>
    </lineage>
</organism>
<keyword evidence="2" id="KW-1185">Reference proteome</keyword>
<evidence type="ECO:0000313" key="1">
    <source>
        <dbReference type="EMBL" id="MYN45797.1"/>
    </source>
</evidence>
<gene>
    <name evidence="1" type="ORF">GTP23_12140</name>
</gene>
<comment type="caution">
    <text evidence="1">The sequence shown here is derived from an EMBL/GenBank/DDBJ whole genome shotgun (WGS) entry which is preliminary data.</text>
</comment>
<dbReference type="AlphaFoldDB" id="A0A845I142"/>
<dbReference type="RefSeq" id="WP_161035347.1">
    <property type="nucleotide sequence ID" value="NZ_WWCL01000002.1"/>
</dbReference>
<proteinExistence type="predicted"/>
<protein>
    <submittedName>
        <fullName evidence="1">Uncharacterized protein</fullName>
    </submittedName>
</protein>
<reference evidence="1" key="1">
    <citation type="submission" date="2019-12" db="EMBL/GenBank/DDBJ databases">
        <title>Novel species isolated from a subtropical stream in China.</title>
        <authorList>
            <person name="Lu H."/>
        </authorList>
    </citation>
    <scope>NUCLEOTIDE SEQUENCE [LARGE SCALE GENOMIC DNA]</scope>
    <source>
        <strain evidence="1">FT93W</strain>
    </source>
</reference>
<name>A0A845I142_9BURK</name>